<gene>
    <name evidence="2" type="ORF">Lalb_Chr13g0303011</name>
</gene>
<dbReference type="Pfam" id="PF05904">
    <property type="entry name" value="DUF863"/>
    <property type="match status" value="3"/>
</dbReference>
<dbReference type="Proteomes" id="UP000447434">
    <property type="component" value="Chromosome 13"/>
</dbReference>
<dbReference type="OrthoDB" id="630817at2759"/>
<comment type="caution">
    <text evidence="2">The sequence shown here is derived from an EMBL/GenBank/DDBJ whole genome shotgun (WGS) entry which is preliminary data.</text>
</comment>
<sequence length="881" mass="97962">MALLGMGANVQHHGYFPGYFSTKDLIFDSEGSMLTSSNINSELKNDCHNIGSLPVSPPCNLLGYNKELLKQTILKQEAVFRDQIHELHRVYHRQRELMDGIKRIELCKHSLRLEASWSNSSLSSKNAQKICFSPNLPQSTGQSPALIAEGIQLPLSSAQENSRQMCPAPTETEESLEHSKESKYRKVGKKILDLQLPADEYIDSEEGECLENDRVTGVLQVSGYSLNRTSQVVRDSNDKPNGTKSHGFADLNVPFNVKVDATVETYSLGGLAHHRNNPFYYMSRSTKLGSQNFPNDVIQNLNKRQDLEAFSTDLQPDPEKKHEWLSYGNTAERKFSRSETSARTQDSASNNLLGPSSASHTCSPFHIVSEADMISSGFSPAELWKTPVSDIGPRSIAFQEPTCFSYSASLDRSSQSLMRVSGFSRNELYQCISAKSGPNLDNQKFLLGSSFYSRSKLLNLPLLDANDPNKFLNSGSSDCHELVKYVKGSDDLGTSRNLNLNITPGGYSDTQITGEDNELQDSTRGLSWLKEKPVCKGKPHVSSDLQCFEVFQNQTKNQSIEEIERGCISDVSSPHIHVCHLGNQMPADEQNKHESVAGLIDLNLCMIEEENMPVDVDFKAHVSPESKECSPPRGESDENQLEMLVQLAEQEDREFQEEQVRIAAESLVSISRLVAHNNLQITTCSSSESFVSSPLQWFADIVSATVNHPMEDFSGKANDLEKFLLSGMDYFEFMTLNLTETKVSDCFCKSDGQTEQVSGSTSPTQLKKGRTNRGRWRKDFQKEILPSLASLSWYEVTEDLQTIGGLVASSTTHSETGSLRSAGKNALARGRKRSCASTSNNTNSTELSIEKMGLINWGKTCKKRRGQRVPITDPKFILRSI</sequence>
<dbReference type="PANTHER" id="PTHR33167">
    <property type="entry name" value="TRANSCRIPTION FACTOR, PUTATIVE (DUF863)-RELATED"/>
    <property type="match status" value="1"/>
</dbReference>
<organism evidence="2 3">
    <name type="scientific">Lupinus albus</name>
    <name type="common">White lupine</name>
    <name type="synonym">Lupinus termis</name>
    <dbReference type="NCBI Taxonomy" id="3870"/>
    <lineage>
        <taxon>Eukaryota</taxon>
        <taxon>Viridiplantae</taxon>
        <taxon>Streptophyta</taxon>
        <taxon>Embryophyta</taxon>
        <taxon>Tracheophyta</taxon>
        <taxon>Spermatophyta</taxon>
        <taxon>Magnoliopsida</taxon>
        <taxon>eudicotyledons</taxon>
        <taxon>Gunneridae</taxon>
        <taxon>Pentapetalae</taxon>
        <taxon>rosids</taxon>
        <taxon>fabids</taxon>
        <taxon>Fabales</taxon>
        <taxon>Fabaceae</taxon>
        <taxon>Papilionoideae</taxon>
        <taxon>50 kb inversion clade</taxon>
        <taxon>genistoids sensu lato</taxon>
        <taxon>core genistoids</taxon>
        <taxon>Genisteae</taxon>
        <taxon>Lupinus</taxon>
    </lineage>
</organism>
<feature type="compositionally biased region" description="Polar residues" evidence="1">
    <location>
        <begin position="752"/>
        <end position="765"/>
    </location>
</feature>
<dbReference type="PANTHER" id="PTHR33167:SF18">
    <property type="entry name" value="GB|AAF67766.1"/>
    <property type="match status" value="1"/>
</dbReference>
<dbReference type="AlphaFoldDB" id="A0A6A4PK36"/>
<evidence type="ECO:0000313" key="3">
    <source>
        <dbReference type="Proteomes" id="UP000447434"/>
    </source>
</evidence>
<name>A0A6A4PK36_LUPAL</name>
<evidence type="ECO:0000313" key="2">
    <source>
        <dbReference type="EMBL" id="KAE9601931.1"/>
    </source>
</evidence>
<protein>
    <submittedName>
        <fullName evidence="2">Uncharacterized protein</fullName>
    </submittedName>
</protein>
<proteinExistence type="predicted"/>
<feature type="compositionally biased region" description="Polar residues" evidence="1">
    <location>
        <begin position="338"/>
        <end position="358"/>
    </location>
</feature>
<feature type="region of interest" description="Disordered" evidence="1">
    <location>
        <begin position="335"/>
        <end position="358"/>
    </location>
</feature>
<feature type="region of interest" description="Disordered" evidence="1">
    <location>
        <begin position="752"/>
        <end position="773"/>
    </location>
</feature>
<keyword evidence="3" id="KW-1185">Reference proteome</keyword>
<feature type="region of interest" description="Disordered" evidence="1">
    <location>
        <begin position="158"/>
        <end position="181"/>
    </location>
</feature>
<accession>A0A6A4PK36</accession>
<dbReference type="InterPro" id="IPR008581">
    <property type="entry name" value="DUF863_pln"/>
</dbReference>
<evidence type="ECO:0000256" key="1">
    <source>
        <dbReference type="SAM" id="MobiDB-lite"/>
    </source>
</evidence>
<reference evidence="3" key="1">
    <citation type="journal article" date="2020" name="Nat. Commun.">
        <title>Genome sequence of the cluster root forming white lupin.</title>
        <authorList>
            <person name="Hufnagel B."/>
            <person name="Marques A."/>
            <person name="Soriano A."/>
            <person name="Marques L."/>
            <person name="Divol F."/>
            <person name="Doumas P."/>
            <person name="Sallet E."/>
            <person name="Mancinotti D."/>
            <person name="Carrere S."/>
            <person name="Marande W."/>
            <person name="Arribat S."/>
            <person name="Keller J."/>
            <person name="Huneau C."/>
            <person name="Blein T."/>
            <person name="Aime D."/>
            <person name="Laguerre M."/>
            <person name="Taylor J."/>
            <person name="Schubert V."/>
            <person name="Nelson M."/>
            <person name="Geu-Flores F."/>
            <person name="Crespi M."/>
            <person name="Gallardo-Guerrero K."/>
            <person name="Delaux P.-M."/>
            <person name="Salse J."/>
            <person name="Berges H."/>
            <person name="Guyot R."/>
            <person name="Gouzy J."/>
            <person name="Peret B."/>
        </authorList>
    </citation>
    <scope>NUCLEOTIDE SEQUENCE [LARGE SCALE GENOMIC DNA]</scope>
    <source>
        <strain evidence="3">cv. Amiga</strain>
    </source>
</reference>
<dbReference type="EMBL" id="WOCE01000013">
    <property type="protein sequence ID" value="KAE9601931.1"/>
    <property type="molecule type" value="Genomic_DNA"/>
</dbReference>